<keyword evidence="6 9" id="KW-1133">Transmembrane helix</keyword>
<feature type="transmembrane region" description="Helical" evidence="9">
    <location>
        <begin position="387"/>
        <end position="409"/>
    </location>
</feature>
<dbReference type="PANTHER" id="PTHR43773">
    <property type="entry name" value="MAGNESIUM TRANSPORTER MGTE"/>
    <property type="match status" value="1"/>
</dbReference>
<dbReference type="EMBL" id="BAABRU010000012">
    <property type="protein sequence ID" value="GAA5529665.1"/>
    <property type="molecule type" value="Genomic_DNA"/>
</dbReference>
<evidence type="ECO:0000256" key="6">
    <source>
        <dbReference type="ARBA" id="ARBA00022989"/>
    </source>
</evidence>
<feature type="transmembrane region" description="Helical" evidence="9">
    <location>
        <begin position="360"/>
        <end position="381"/>
    </location>
</feature>
<dbReference type="SMART" id="SM00116">
    <property type="entry name" value="CBS"/>
    <property type="match status" value="2"/>
</dbReference>
<proteinExistence type="inferred from homology"/>
<comment type="subcellular location">
    <subcellularLocation>
        <location evidence="9">Cell membrane</location>
        <topology evidence="9">Multi-pass membrane protein</topology>
    </subcellularLocation>
    <subcellularLocation>
        <location evidence="1">Membrane</location>
        <topology evidence="1">Multi-pass membrane protein</topology>
    </subcellularLocation>
</comment>
<evidence type="ECO:0000256" key="7">
    <source>
        <dbReference type="ARBA" id="ARBA00023136"/>
    </source>
</evidence>
<evidence type="ECO:0000256" key="1">
    <source>
        <dbReference type="ARBA" id="ARBA00004141"/>
    </source>
</evidence>
<evidence type="ECO:0000259" key="10">
    <source>
        <dbReference type="PROSITE" id="PS51371"/>
    </source>
</evidence>
<organism evidence="11 12">
    <name type="scientific">Herpetosiphon gulosus</name>
    <dbReference type="NCBI Taxonomy" id="1973496"/>
    <lineage>
        <taxon>Bacteria</taxon>
        <taxon>Bacillati</taxon>
        <taxon>Chloroflexota</taxon>
        <taxon>Chloroflexia</taxon>
        <taxon>Herpetosiphonales</taxon>
        <taxon>Herpetosiphonaceae</taxon>
        <taxon>Herpetosiphon</taxon>
    </lineage>
</organism>
<name>A0ABP9X2P7_9CHLR</name>
<dbReference type="InterPro" id="IPR038076">
    <property type="entry name" value="MgtE_N_sf"/>
</dbReference>
<keyword evidence="9" id="KW-0479">Metal-binding</keyword>
<comment type="subunit">
    <text evidence="9">Homodimer.</text>
</comment>
<dbReference type="InterPro" id="IPR000644">
    <property type="entry name" value="CBS_dom"/>
</dbReference>
<evidence type="ECO:0000256" key="8">
    <source>
        <dbReference type="PROSITE-ProRule" id="PRU00703"/>
    </source>
</evidence>
<dbReference type="SMART" id="SM00924">
    <property type="entry name" value="MgtE_N"/>
    <property type="match status" value="1"/>
</dbReference>
<dbReference type="InterPro" id="IPR046342">
    <property type="entry name" value="CBS_dom_sf"/>
</dbReference>
<dbReference type="PROSITE" id="PS51371">
    <property type="entry name" value="CBS"/>
    <property type="match status" value="2"/>
</dbReference>
<feature type="domain" description="CBS" evidence="10">
    <location>
        <begin position="140"/>
        <end position="202"/>
    </location>
</feature>
<dbReference type="Gene3D" id="1.10.357.20">
    <property type="entry name" value="SLC41 divalent cation transporters, integral membrane domain"/>
    <property type="match status" value="1"/>
</dbReference>
<comment type="similarity">
    <text evidence="2 9">Belongs to the SLC41A transporter family.</text>
</comment>
<dbReference type="Pfam" id="PF01769">
    <property type="entry name" value="MgtE"/>
    <property type="match status" value="1"/>
</dbReference>
<evidence type="ECO:0000256" key="2">
    <source>
        <dbReference type="ARBA" id="ARBA00009749"/>
    </source>
</evidence>
<dbReference type="SUPFAM" id="SSF161093">
    <property type="entry name" value="MgtE membrane domain-like"/>
    <property type="match status" value="1"/>
</dbReference>
<keyword evidence="5 9" id="KW-0460">Magnesium</keyword>
<dbReference type="Gene3D" id="1.25.60.10">
    <property type="entry name" value="MgtE N-terminal domain-like"/>
    <property type="match status" value="1"/>
</dbReference>
<keyword evidence="4 9" id="KW-0812">Transmembrane</keyword>
<keyword evidence="12" id="KW-1185">Reference proteome</keyword>
<dbReference type="Proteomes" id="UP001428290">
    <property type="component" value="Unassembled WGS sequence"/>
</dbReference>
<comment type="caution">
    <text evidence="11">The sequence shown here is derived from an EMBL/GenBank/DDBJ whole genome shotgun (WGS) entry which is preliminary data.</text>
</comment>
<comment type="function">
    <text evidence="9">Acts as a magnesium transporter.</text>
</comment>
<gene>
    <name evidence="11" type="ORF">Hgul01_03479</name>
</gene>
<keyword evidence="9" id="KW-1003">Cell membrane</keyword>
<dbReference type="SUPFAM" id="SSF54631">
    <property type="entry name" value="CBS-domain pair"/>
    <property type="match status" value="1"/>
</dbReference>
<dbReference type="Pfam" id="PF03448">
    <property type="entry name" value="MgtE_N"/>
    <property type="match status" value="1"/>
</dbReference>
<evidence type="ECO:0000313" key="11">
    <source>
        <dbReference type="EMBL" id="GAA5529665.1"/>
    </source>
</evidence>
<evidence type="ECO:0000256" key="3">
    <source>
        <dbReference type="ARBA" id="ARBA00022448"/>
    </source>
</evidence>
<dbReference type="Pfam" id="PF00571">
    <property type="entry name" value="CBS"/>
    <property type="match status" value="2"/>
</dbReference>
<dbReference type="InterPro" id="IPR006667">
    <property type="entry name" value="SLC41_membr_dom"/>
</dbReference>
<feature type="transmembrane region" description="Helical" evidence="9">
    <location>
        <begin position="286"/>
        <end position="303"/>
    </location>
</feature>
<feature type="transmembrane region" description="Helical" evidence="9">
    <location>
        <begin position="421"/>
        <end position="448"/>
    </location>
</feature>
<dbReference type="InterPro" id="IPR006669">
    <property type="entry name" value="MgtE_transporter"/>
</dbReference>
<feature type="transmembrane region" description="Helical" evidence="9">
    <location>
        <begin position="315"/>
        <end position="339"/>
    </location>
</feature>
<dbReference type="SUPFAM" id="SSF158791">
    <property type="entry name" value="MgtE N-terminal domain-like"/>
    <property type="match status" value="1"/>
</dbReference>
<evidence type="ECO:0000256" key="5">
    <source>
        <dbReference type="ARBA" id="ARBA00022842"/>
    </source>
</evidence>
<protein>
    <recommendedName>
        <fullName evidence="9">Magnesium transporter MgtE</fullName>
    </recommendedName>
</protein>
<evidence type="ECO:0000313" key="12">
    <source>
        <dbReference type="Proteomes" id="UP001428290"/>
    </source>
</evidence>
<keyword evidence="3 9" id="KW-0813">Transport</keyword>
<evidence type="ECO:0000256" key="4">
    <source>
        <dbReference type="ARBA" id="ARBA00022692"/>
    </source>
</evidence>
<dbReference type="PANTHER" id="PTHR43773:SF1">
    <property type="entry name" value="MAGNESIUM TRANSPORTER MGTE"/>
    <property type="match status" value="1"/>
</dbReference>
<accession>A0ABP9X2P7</accession>
<dbReference type="InterPro" id="IPR006668">
    <property type="entry name" value="Mg_transptr_MgtE_intracell_dom"/>
</dbReference>
<feature type="domain" description="CBS" evidence="10">
    <location>
        <begin position="204"/>
        <end position="260"/>
    </location>
</feature>
<dbReference type="InterPro" id="IPR036739">
    <property type="entry name" value="SLC41_membr_dom_sf"/>
</dbReference>
<reference evidence="11 12" key="1">
    <citation type="submission" date="2024-02" db="EMBL/GenBank/DDBJ databases">
        <title>Herpetosiphon gulosus NBRC 112829.</title>
        <authorList>
            <person name="Ichikawa N."/>
            <person name="Katano-Makiyama Y."/>
            <person name="Hidaka K."/>
        </authorList>
    </citation>
    <scope>NUCLEOTIDE SEQUENCE [LARGE SCALE GENOMIC DNA]</scope>
    <source>
        <strain evidence="11 12">NBRC 112829</strain>
    </source>
</reference>
<dbReference type="Gene3D" id="3.10.580.10">
    <property type="entry name" value="CBS-domain"/>
    <property type="match status" value="1"/>
</dbReference>
<evidence type="ECO:0000256" key="9">
    <source>
        <dbReference type="RuleBase" id="RU362011"/>
    </source>
</evidence>
<dbReference type="RefSeq" id="WP_012191741.1">
    <property type="nucleotide sequence ID" value="NZ_BAABRU010000012.1"/>
</dbReference>
<keyword evidence="8" id="KW-0129">CBS domain</keyword>
<dbReference type="CDD" id="cd04606">
    <property type="entry name" value="CBS_pair_Mg_transporter"/>
    <property type="match status" value="1"/>
</dbReference>
<keyword evidence="7 9" id="KW-0472">Membrane</keyword>
<dbReference type="NCBIfam" id="TIGR00400">
    <property type="entry name" value="mgtE"/>
    <property type="match status" value="1"/>
</dbReference>
<sequence length="452" mass="48563">MTKILDIRPALDDVRAALDAGSIDQATLLVASLHPADAAAILDELESDELYEVFARLNLEHGADVLIELDTDSQVELAETLTSDQLSDLLEQMEPDDAADVLVELEPAQIAATLAAMDPEDSDDVRQLMEHDEESAGGLMTSHVVTLRDRLNAQQAIDLLRGLQPEDESVYYLYVVDANDGLVGVVSLRSLVMAPAQTLLSEIMDRNVITASVETDQEECARLLARYDLLALPVVDAQRRIVGAVTADDIIDVIEEEATEDMYRLANLPQDEDVEDSLFRSSRRRLFWLFINLPTAILAAWVVSQFDGTVEKVTALVPFMPIIAGMGGNAGIQTLTLIVRSIALGEVATGQGFRALGREVGIGAINGVAFGSAIGLLGWLWQGKPMLGVVAGCAMLLNLVSAAIAGTVVPLTLKLFRVDPALASGVIVTTVTDVTGYSCLLGLATILIRYLI</sequence>